<dbReference type="KEGG" id="sphj:BSL82_16000"/>
<dbReference type="Proteomes" id="UP000182063">
    <property type="component" value="Chromosome"/>
</dbReference>
<name>A0A1L3ZYB3_9SPHN</name>
<evidence type="ECO:0000313" key="3">
    <source>
        <dbReference type="Proteomes" id="UP000182063"/>
    </source>
</evidence>
<sequence length="61" mass="6089">MKSFLKNLWNDESGASAAEYALILAVIGSVIAIAALGLAESIGGAMDNASACIDAPSNSTC</sequence>
<organism evidence="2 3">
    <name type="scientific">Tardibacter chloracetimidivorans</name>
    <dbReference type="NCBI Taxonomy" id="1921510"/>
    <lineage>
        <taxon>Bacteria</taxon>
        <taxon>Pseudomonadati</taxon>
        <taxon>Pseudomonadota</taxon>
        <taxon>Alphaproteobacteria</taxon>
        <taxon>Sphingomonadales</taxon>
        <taxon>Sphingomonadaceae</taxon>
        <taxon>Tardibacter</taxon>
    </lineage>
</organism>
<proteinExistence type="predicted"/>
<keyword evidence="1" id="KW-0472">Membrane</keyword>
<dbReference type="AlphaFoldDB" id="A0A1L3ZYB3"/>
<keyword evidence="1" id="KW-0812">Transmembrane</keyword>
<protein>
    <submittedName>
        <fullName evidence="2">Pilus assembly protein</fullName>
    </submittedName>
</protein>
<evidence type="ECO:0000313" key="2">
    <source>
        <dbReference type="EMBL" id="API60605.1"/>
    </source>
</evidence>
<keyword evidence="1" id="KW-1133">Transmembrane helix</keyword>
<dbReference type="EMBL" id="CP018221">
    <property type="protein sequence ID" value="API60605.1"/>
    <property type="molecule type" value="Genomic_DNA"/>
</dbReference>
<accession>A0A1L3ZYB3</accession>
<dbReference type="OrthoDB" id="5325135at2"/>
<dbReference type="STRING" id="1921510.BSL82_16000"/>
<keyword evidence="3" id="KW-1185">Reference proteome</keyword>
<gene>
    <name evidence="2" type="ORF">BSL82_16000</name>
</gene>
<reference evidence="3" key="1">
    <citation type="submission" date="2016-11" db="EMBL/GenBank/DDBJ databases">
        <title>Complete Genome Sequence of alachlor-degrading Sphingomonas sp. strain JJ-A5.</title>
        <authorList>
            <person name="Lee H."/>
            <person name="Ka J.-O."/>
        </authorList>
    </citation>
    <scope>NUCLEOTIDE SEQUENCE [LARGE SCALE GENOMIC DNA]</scope>
    <source>
        <strain evidence="3">JJ-A5</strain>
    </source>
</reference>
<evidence type="ECO:0000256" key="1">
    <source>
        <dbReference type="SAM" id="Phobius"/>
    </source>
</evidence>
<dbReference type="RefSeq" id="WP_072598266.1">
    <property type="nucleotide sequence ID" value="NZ_CP018221.1"/>
</dbReference>
<feature type="transmembrane region" description="Helical" evidence="1">
    <location>
        <begin position="20"/>
        <end position="39"/>
    </location>
</feature>